<protein>
    <recommendedName>
        <fullName evidence="7">Aminopeptidase P N-terminal domain-containing protein</fullName>
    </recommendedName>
</protein>
<dbReference type="PANTHER" id="PTHR43226:SF1">
    <property type="entry name" value="XAA-PRO DIPEPTIDASE"/>
    <property type="match status" value="1"/>
</dbReference>
<reference evidence="8 9" key="1">
    <citation type="submission" date="2016-06" db="EMBL/GenBank/DDBJ databases">
        <title>Evolution of pathogenesis and genome organization in the Tremellales.</title>
        <authorList>
            <person name="Cuomo C."/>
            <person name="Litvintseva A."/>
            <person name="Heitman J."/>
            <person name="Chen Y."/>
            <person name="Sun S."/>
            <person name="Springer D."/>
            <person name="Dromer F."/>
            <person name="Young S."/>
            <person name="Zeng Q."/>
            <person name="Chapman S."/>
            <person name="Gujja S."/>
            <person name="Saif S."/>
            <person name="Birren B."/>
        </authorList>
    </citation>
    <scope>NUCLEOTIDE SEQUENCE [LARGE SCALE GENOMIC DNA]</scope>
    <source>
        <strain evidence="8 9">ATCC 28783</strain>
    </source>
</reference>
<comment type="similarity">
    <text evidence="2 6">Belongs to the peptidase M24B family.</text>
</comment>
<dbReference type="Pfam" id="PF00557">
    <property type="entry name" value="Peptidase_M24"/>
    <property type="match status" value="1"/>
</dbReference>
<sequence length="552" mass="62077">MTKYSARLHARKVISELREIVPESDRTKRQAIFLQGAPVTCRFDTDRELSFHQEANFFYLTGCDVPSSSVLITFTFDTSELKHDLFIPPAIPEETMWSVPPPSLEEARVTYDSDGIQYTTKLSSAIHQALNSDIVLHVLPFTLEYPPLPDTITNLLRPTERSNGFLGLSHTSEYLLTALQRSRITKTSYEIDLLREANRISSQAHEVLMRELGKHANRRKESQKGNRKVRTGKEMLSEWKVEGEQDAAALFEAICKRMGAGMSYLPICASGTRASTLHYVCNDKLFPSTLMPRKSGDTSWMPRPLVRGCCGSVPDHDHTVASGHHEDSFMPQVLLIDAACEWENYAADITRTLPIGNGGRFTRRHGEIYDVVLRMQKECESMVRPGAHWDTLHLHGHKVLINSFLALGIFTGDASAILQSGITAAFFPHGLGHAIGLDVHDSRQELKAVHLDLPPESHSTPAKLYSYLRIRRPLKVGMCMTVEPGCYFPPQLMELHGVWESEYVDKDKLREYVSVGGVRIEDTVVVTEDGWENLTTVVRERADVEAFTSGER</sequence>
<gene>
    <name evidence="8" type="ORF">M231_06117</name>
</gene>
<dbReference type="SUPFAM" id="SSF55920">
    <property type="entry name" value="Creatinase/aminopeptidase"/>
    <property type="match status" value="2"/>
</dbReference>
<dbReference type="InterPro" id="IPR052433">
    <property type="entry name" value="X-Pro_dipept-like"/>
</dbReference>
<dbReference type="InterPro" id="IPR029149">
    <property type="entry name" value="Creatin/AminoP/Spt16_N"/>
</dbReference>
<organism evidence="8 9">
    <name type="scientific">Tremella mesenterica</name>
    <name type="common">Jelly fungus</name>
    <dbReference type="NCBI Taxonomy" id="5217"/>
    <lineage>
        <taxon>Eukaryota</taxon>
        <taxon>Fungi</taxon>
        <taxon>Dikarya</taxon>
        <taxon>Basidiomycota</taxon>
        <taxon>Agaricomycotina</taxon>
        <taxon>Tremellomycetes</taxon>
        <taxon>Tremellales</taxon>
        <taxon>Tremellaceae</taxon>
        <taxon>Tremella</taxon>
    </lineage>
</organism>
<dbReference type="EMBL" id="SDIL01000092">
    <property type="protein sequence ID" value="RXK36576.1"/>
    <property type="molecule type" value="Genomic_DNA"/>
</dbReference>
<comment type="cofactor">
    <cofactor evidence="1">
        <name>Mn(2+)</name>
        <dbReference type="ChEBI" id="CHEBI:29035"/>
    </cofactor>
</comment>
<comment type="caution">
    <text evidence="8">The sequence shown here is derived from an EMBL/GenBank/DDBJ whole genome shotgun (WGS) entry which is preliminary data.</text>
</comment>
<dbReference type="CDD" id="cd01087">
    <property type="entry name" value="Prolidase"/>
    <property type="match status" value="1"/>
</dbReference>
<evidence type="ECO:0000256" key="3">
    <source>
        <dbReference type="ARBA" id="ARBA00022723"/>
    </source>
</evidence>
<keyword evidence="4" id="KW-0378">Hydrolase</keyword>
<dbReference type="AlphaFoldDB" id="A0A4Q1BEB1"/>
<evidence type="ECO:0000313" key="9">
    <source>
        <dbReference type="Proteomes" id="UP000289152"/>
    </source>
</evidence>
<dbReference type="InParanoid" id="A0A4Q1BEB1"/>
<accession>A0A4Q1BEB1</accession>
<dbReference type="VEuPathDB" id="FungiDB:TREMEDRAFT_42855"/>
<dbReference type="Proteomes" id="UP000289152">
    <property type="component" value="Unassembled WGS sequence"/>
</dbReference>
<keyword evidence="3 6" id="KW-0479">Metal-binding</keyword>
<dbReference type="GO" id="GO:0030145">
    <property type="term" value="F:manganese ion binding"/>
    <property type="evidence" value="ECO:0007669"/>
    <property type="project" value="InterPro"/>
</dbReference>
<evidence type="ECO:0000259" key="7">
    <source>
        <dbReference type="SMART" id="SM01011"/>
    </source>
</evidence>
<dbReference type="STRING" id="5217.A0A4Q1BEB1"/>
<dbReference type="GO" id="GO:0006508">
    <property type="term" value="P:proteolysis"/>
    <property type="evidence" value="ECO:0007669"/>
    <property type="project" value="TreeGrafter"/>
</dbReference>
<dbReference type="PROSITE" id="PS00491">
    <property type="entry name" value="PROLINE_PEPTIDASE"/>
    <property type="match status" value="1"/>
</dbReference>
<evidence type="ECO:0000256" key="2">
    <source>
        <dbReference type="ARBA" id="ARBA00008766"/>
    </source>
</evidence>
<dbReference type="InterPro" id="IPR036005">
    <property type="entry name" value="Creatinase/aminopeptidase-like"/>
</dbReference>
<evidence type="ECO:0000256" key="5">
    <source>
        <dbReference type="ARBA" id="ARBA00023211"/>
    </source>
</evidence>
<name>A0A4Q1BEB1_TREME</name>
<feature type="domain" description="Aminopeptidase P N-terminal" evidence="7">
    <location>
        <begin position="4"/>
        <end position="146"/>
    </location>
</feature>
<dbReference type="Pfam" id="PF05195">
    <property type="entry name" value="AMP_N"/>
    <property type="match status" value="1"/>
</dbReference>
<dbReference type="Gene3D" id="3.40.350.10">
    <property type="entry name" value="Creatinase/prolidase N-terminal domain"/>
    <property type="match status" value="1"/>
</dbReference>
<dbReference type="InterPro" id="IPR007865">
    <property type="entry name" value="Aminopep_P_N"/>
</dbReference>
<dbReference type="InterPro" id="IPR001131">
    <property type="entry name" value="Peptidase_M24B_aminopep-P_CS"/>
</dbReference>
<dbReference type="OrthoDB" id="10261878at2759"/>
<dbReference type="SMART" id="SM01011">
    <property type="entry name" value="AMP_N"/>
    <property type="match status" value="1"/>
</dbReference>
<evidence type="ECO:0000256" key="6">
    <source>
        <dbReference type="RuleBase" id="RU000590"/>
    </source>
</evidence>
<evidence type="ECO:0000256" key="1">
    <source>
        <dbReference type="ARBA" id="ARBA00001936"/>
    </source>
</evidence>
<dbReference type="Gene3D" id="3.90.230.10">
    <property type="entry name" value="Creatinase/methionine aminopeptidase superfamily"/>
    <property type="match status" value="1"/>
</dbReference>
<evidence type="ECO:0000313" key="8">
    <source>
        <dbReference type="EMBL" id="RXK36576.1"/>
    </source>
</evidence>
<keyword evidence="9" id="KW-1185">Reference proteome</keyword>
<dbReference type="PANTHER" id="PTHR43226">
    <property type="entry name" value="XAA-PRO AMINOPEPTIDASE 3"/>
    <property type="match status" value="1"/>
</dbReference>
<dbReference type="GO" id="GO:0070006">
    <property type="term" value="F:metalloaminopeptidase activity"/>
    <property type="evidence" value="ECO:0007669"/>
    <property type="project" value="InterPro"/>
</dbReference>
<keyword evidence="5" id="KW-0464">Manganese</keyword>
<evidence type="ECO:0000256" key="4">
    <source>
        <dbReference type="ARBA" id="ARBA00022801"/>
    </source>
</evidence>
<dbReference type="SUPFAM" id="SSF53092">
    <property type="entry name" value="Creatinase/prolidase N-terminal domain"/>
    <property type="match status" value="1"/>
</dbReference>
<proteinExistence type="inferred from homology"/>
<dbReference type="InterPro" id="IPR000994">
    <property type="entry name" value="Pept_M24"/>
</dbReference>